<feature type="compositionally biased region" description="Polar residues" evidence="2">
    <location>
        <begin position="156"/>
        <end position="175"/>
    </location>
</feature>
<feature type="compositionally biased region" description="Basic residues" evidence="2">
    <location>
        <begin position="2057"/>
        <end position="2070"/>
    </location>
</feature>
<evidence type="ECO:0000256" key="1">
    <source>
        <dbReference type="SAM" id="Coils"/>
    </source>
</evidence>
<dbReference type="PANTHER" id="PTHR28190">
    <property type="entry name" value="NUCLEAR MIGRATION PROTEIN NUM1"/>
    <property type="match status" value="1"/>
</dbReference>
<feature type="compositionally biased region" description="Basic and acidic residues" evidence="2">
    <location>
        <begin position="1501"/>
        <end position="1510"/>
    </location>
</feature>
<feature type="domain" description="PH" evidence="3">
    <location>
        <begin position="1785"/>
        <end position="1896"/>
    </location>
</feature>
<proteinExistence type="predicted"/>
<dbReference type="GO" id="GO:0005543">
    <property type="term" value="F:phospholipid binding"/>
    <property type="evidence" value="ECO:0007669"/>
    <property type="project" value="InterPro"/>
</dbReference>
<feature type="region of interest" description="Disordered" evidence="2">
    <location>
        <begin position="1497"/>
        <end position="1573"/>
    </location>
</feature>
<feature type="compositionally biased region" description="Low complexity" evidence="2">
    <location>
        <begin position="665"/>
        <end position="676"/>
    </location>
</feature>
<feature type="region of interest" description="Disordered" evidence="2">
    <location>
        <begin position="452"/>
        <end position="719"/>
    </location>
</feature>
<name>A0A9P5LFM3_9HYPO</name>
<dbReference type="PROSITE" id="PS50003">
    <property type="entry name" value="PH_DOMAIN"/>
    <property type="match status" value="1"/>
</dbReference>
<dbReference type="CDD" id="cd13365">
    <property type="entry name" value="PH_PLC_plant-like"/>
    <property type="match status" value="1"/>
</dbReference>
<dbReference type="InterPro" id="IPR001849">
    <property type="entry name" value="PH_domain"/>
</dbReference>
<feature type="compositionally biased region" description="Acidic residues" evidence="2">
    <location>
        <begin position="682"/>
        <end position="691"/>
    </location>
</feature>
<dbReference type="InterPro" id="IPR053005">
    <property type="entry name" value="Nuclear_Pos-Cytoskel_Interact"/>
</dbReference>
<feature type="compositionally biased region" description="Basic and acidic residues" evidence="2">
    <location>
        <begin position="1529"/>
        <end position="1539"/>
    </location>
</feature>
<feature type="compositionally biased region" description="Polar residues" evidence="2">
    <location>
        <begin position="644"/>
        <end position="664"/>
    </location>
</feature>
<feature type="compositionally biased region" description="Basic and acidic residues" evidence="2">
    <location>
        <begin position="452"/>
        <end position="461"/>
    </location>
</feature>
<feature type="region of interest" description="Disordered" evidence="2">
    <location>
        <begin position="130"/>
        <end position="187"/>
    </location>
</feature>
<dbReference type="Gene3D" id="2.30.29.30">
    <property type="entry name" value="Pleckstrin-homology domain (PH domain)/Phosphotyrosine-binding domain (PTB)"/>
    <property type="match status" value="1"/>
</dbReference>
<evidence type="ECO:0000259" key="3">
    <source>
        <dbReference type="PROSITE" id="PS50003"/>
    </source>
</evidence>
<feature type="compositionally biased region" description="Polar residues" evidence="2">
    <location>
        <begin position="361"/>
        <end position="372"/>
    </location>
</feature>
<dbReference type="Pfam" id="PF12814">
    <property type="entry name" value="Mcp5_PH"/>
    <property type="match status" value="1"/>
</dbReference>
<organism evidence="4 5">
    <name type="scientific">Cylindrodendrum hubeiense</name>
    <dbReference type="NCBI Taxonomy" id="595255"/>
    <lineage>
        <taxon>Eukaryota</taxon>
        <taxon>Fungi</taxon>
        <taxon>Dikarya</taxon>
        <taxon>Ascomycota</taxon>
        <taxon>Pezizomycotina</taxon>
        <taxon>Sordariomycetes</taxon>
        <taxon>Hypocreomycetidae</taxon>
        <taxon>Hypocreales</taxon>
        <taxon>Nectriaceae</taxon>
        <taxon>Cylindrodendrum</taxon>
    </lineage>
</organism>
<dbReference type="PANTHER" id="PTHR28190:SF1">
    <property type="entry name" value="NUCLEAR MIGRATION PROTEIN NUM1"/>
    <property type="match status" value="1"/>
</dbReference>
<evidence type="ECO:0000313" key="4">
    <source>
        <dbReference type="EMBL" id="KAF7548349.1"/>
    </source>
</evidence>
<dbReference type="GO" id="GO:0005938">
    <property type="term" value="C:cell cortex"/>
    <property type="evidence" value="ECO:0007669"/>
    <property type="project" value="InterPro"/>
</dbReference>
<dbReference type="EMBL" id="JAANBB010000151">
    <property type="protein sequence ID" value="KAF7548349.1"/>
    <property type="molecule type" value="Genomic_DNA"/>
</dbReference>
<keyword evidence="1" id="KW-0175">Coiled coil</keyword>
<dbReference type="OrthoDB" id="2149224at2759"/>
<feature type="compositionally biased region" description="Low complexity" evidence="2">
    <location>
        <begin position="1700"/>
        <end position="1715"/>
    </location>
</feature>
<feature type="coiled-coil region" evidence="1">
    <location>
        <begin position="206"/>
        <end position="310"/>
    </location>
</feature>
<feature type="region of interest" description="Disordered" evidence="2">
    <location>
        <begin position="361"/>
        <end position="400"/>
    </location>
</feature>
<dbReference type="GO" id="GO:0005739">
    <property type="term" value="C:mitochondrion"/>
    <property type="evidence" value="ECO:0007669"/>
    <property type="project" value="TreeGrafter"/>
</dbReference>
<dbReference type="GO" id="GO:0032065">
    <property type="term" value="P:maintenance of protein location in cell cortex"/>
    <property type="evidence" value="ECO:0007669"/>
    <property type="project" value="InterPro"/>
</dbReference>
<feature type="compositionally biased region" description="Polar residues" evidence="2">
    <location>
        <begin position="136"/>
        <end position="145"/>
    </location>
</feature>
<feature type="compositionally biased region" description="Polar residues" evidence="2">
    <location>
        <begin position="1930"/>
        <end position="1952"/>
    </location>
</feature>
<gene>
    <name evidence="4" type="ORF">G7Z17_g7115</name>
</gene>
<comment type="caution">
    <text evidence="4">The sequence shown here is derived from an EMBL/GenBank/DDBJ whole genome shotgun (WGS) entry which is preliminary data.</text>
</comment>
<feature type="compositionally biased region" description="Polar residues" evidence="2">
    <location>
        <begin position="506"/>
        <end position="519"/>
    </location>
</feature>
<dbReference type="GO" id="GO:0000226">
    <property type="term" value="P:microtubule cytoskeleton organization"/>
    <property type="evidence" value="ECO:0007669"/>
    <property type="project" value="TreeGrafter"/>
</dbReference>
<feature type="compositionally biased region" description="Polar residues" evidence="2">
    <location>
        <begin position="1544"/>
        <end position="1560"/>
    </location>
</feature>
<feature type="region of interest" description="Disordered" evidence="2">
    <location>
        <begin position="1926"/>
        <end position="1960"/>
    </location>
</feature>
<evidence type="ECO:0000256" key="2">
    <source>
        <dbReference type="SAM" id="MobiDB-lite"/>
    </source>
</evidence>
<feature type="compositionally biased region" description="Polar residues" evidence="2">
    <location>
        <begin position="622"/>
        <end position="633"/>
    </location>
</feature>
<feature type="region of interest" description="Disordered" evidence="2">
    <location>
        <begin position="2052"/>
        <end position="2086"/>
    </location>
</feature>
<dbReference type="SMART" id="SM00233">
    <property type="entry name" value="PH"/>
    <property type="match status" value="1"/>
</dbReference>
<keyword evidence="5" id="KW-1185">Reference proteome</keyword>
<feature type="region of interest" description="Disordered" evidence="2">
    <location>
        <begin position="1680"/>
        <end position="1745"/>
    </location>
</feature>
<protein>
    <recommendedName>
        <fullName evidence="3">PH domain-containing protein</fullName>
    </recommendedName>
</protein>
<dbReference type="SUPFAM" id="SSF50729">
    <property type="entry name" value="PH domain-like"/>
    <property type="match status" value="1"/>
</dbReference>
<reference evidence="4" key="1">
    <citation type="submission" date="2020-03" db="EMBL/GenBank/DDBJ databases">
        <title>Draft Genome Sequence of Cylindrodendrum hubeiense.</title>
        <authorList>
            <person name="Buettner E."/>
            <person name="Kellner H."/>
        </authorList>
    </citation>
    <scope>NUCLEOTIDE SEQUENCE</scope>
    <source>
        <strain evidence="4">IHI 201604</strain>
    </source>
</reference>
<sequence>MASSLASDKPSLPAPGAAAHDPFVTSTATPAPAHHRYSNFDNDLFIAGPASSPKQAKRALEAHLAETERRLEEAGKLGTALVSQRKTLTERLQEVDKLQAEGELNPELRQKLVEIEKEYNNLARESARAFLPKQRVPSNEANPNSPFAPESRSGRRSVSPSKFESQATGSPTKLSVPNRKIRNQPSNRVHDIEFAAEISTSLIAQVRNLQALLSERDEEVKDLKVDKSKIEIESENFQQRAKSLDESENRYKEENWNLETKLQELTTQQKEAADREKRLTQSLNVTNTEKVSAQRELDEVKVTHARLVEEHAAAVRNHDIELGTVKRKIGMAEGERAAMQRRIDDLTGQNQELARAFSTQRARVLSMESNPRPSDDDFESAGDQVTPEHSPPQSPIKGTPRHAMLETETMKSSLHHAQRTIQSQRGLLHREKTEKLELRRIIQDLRDDLEKARTEASETRASKRAHKKESKEFKKPPRLLGSFRSSRQEVIHDDPEWEDQGDVSPRASSSPMTASTITVRHQAGDSFPPTDASDRFDTANEASESAFETANERGTETEDFQTVNEEFSGSDAETETEGTSRGFGRMRQPPNLPSGMSRHASRHSFHSTASTSADEDDFPNLRTPTGTISSQRSNRFRLSRGILNRSSRQASEEPNLQSSPASFASSTGGTPQGGQSLFAELQDFDGSDDESVDTHTPSRRGARSGTPGSIGRPFSPPPPIPALPKVVMVDSGVMTDPVKIGPARIGVETSPFLHAGFMTEDVSQPGSPVSVIAADRPRSMASVVDASGERSVPSWPVDDLVDSSRPVSMSYSDAGAQHDPDMEKKLAQFPAPPTMSPILPPTLSMSSLAFENVEPREEIVVPPTPAALSLTSIFNESVEPVAEPEIPPPDLSLTTIVAENLEPVAEPEVPPPDLTLDSHHCLKPEIPPPDLSLTTIVTENLEPVAEPEIPPPDLSLSSILSQNLQPVAEPEIPLPDLSLSTIVAEDHAPVAIPPPQLSLTGIFAENLEPVAEPEVPPPDLSLSVIHGENVEPVAEPEVPLPGLSLSVIFGENVEPVAEPEKPLPDLSLTTIYAEELKPIAEPEAPLPELTLTSVFAEQLEPVSEPEIPVPELSFATIASEELEPLAEPQTPPPALTFTSVLTEIVEPVFEPEVPAPALSLSTICGESVEPVAEPEVLPMLVVPPVPSLSMSEILREHVEPIAIKAPELSMSSISREHVEPVSPVAPSAPELSLSSISREHVEPISPVVPSVPELSMSTILGEHVEPIAEPVPEPVIVPAPELSLSTILGEHLEPVAEPEPPALLLSMSTIFGEHVEPITEPEPIVTELTISSIQGEHIEPIALKAPDLALSSIGAEEIQPVMESVVPPAALNLSSIYAEHCEPREEPQLIPTPVKLAYSDLSTEQVEPLSEPEPLPLSLALSSIATENVKPVLEPLPPLPTLVMSSIAAEGVEPIAPVHKKFIPPSFGFSAIESIETQPVSPRSPWRDGFIIPRDMSSPFLERDIPETPTHRSLGRTKQRDASPIIAEDETRQSPRDTPEAETPESQQPFKEISTNSNARPSRKALPTSDQGAQTALTADAIDSMLKAKSQPAFSLEKNMSIGSFGTPGTTGTSGTVRIRRSQESFGSPIRNKGKFIDDAFESSPMPRPGSSASGRTSLCDAPPLPANHRQVIEAARTGSSHGMQTNMGPPLWPASALKQRPSTPTQTTSLLSTRGTPTPRAVRNGGYDNMEIPSPTKLGAISRKSSASSFASELDSRFNMRPGEVGLAGFGPNTDPRMIQAITQTMIGEYLWKYTRKTGRGEMSENRHRRYFWVHPYTRTLYWSDRDPSTAGRAELKAKSVPIEAVRVVTDDNPMPPGLHRKSLVIISPGRTIKFTCTTGQRHETWFNALSYLLLRTNNDAQSDIDEIGGNITREDVDEFNPQLGRRVTNGTQPRAPPSLSSYNSRTTRNESPAVGMSMNIPTLVPTPKNAQRPSIGTLSKLSGYWKGSQLSGSLTRRGGRAVSGQDVGIYEASEAHDSAEDVREMIERQDRESDRLENVRACCDGKHDVSTLPHLGKRGRPSNHHTHSHPGFLTTPMASMRARA</sequence>
<dbReference type="Proteomes" id="UP000722485">
    <property type="component" value="Unassembled WGS sequence"/>
</dbReference>
<feature type="region of interest" description="Disordered" evidence="2">
    <location>
        <begin position="1"/>
        <end position="37"/>
    </location>
</feature>
<dbReference type="InterPro" id="IPR024774">
    <property type="entry name" value="PH_dom-Mcp5-type"/>
</dbReference>
<accession>A0A9P5LFM3</accession>
<dbReference type="GO" id="GO:0015631">
    <property type="term" value="F:tubulin binding"/>
    <property type="evidence" value="ECO:0007669"/>
    <property type="project" value="TreeGrafter"/>
</dbReference>
<dbReference type="InterPro" id="IPR011993">
    <property type="entry name" value="PH-like_dom_sf"/>
</dbReference>
<evidence type="ECO:0000313" key="5">
    <source>
        <dbReference type="Proteomes" id="UP000722485"/>
    </source>
</evidence>